<dbReference type="GO" id="GO:0046872">
    <property type="term" value="F:metal ion binding"/>
    <property type="evidence" value="ECO:0007669"/>
    <property type="project" value="UniProtKB-KW"/>
</dbReference>
<dbReference type="Pfam" id="PF01841">
    <property type="entry name" value="Transglut_core"/>
    <property type="match status" value="1"/>
</dbReference>
<proteinExistence type="inferred from homology"/>
<keyword evidence="2" id="KW-0479">Metal-binding</keyword>
<dbReference type="InterPro" id="IPR050883">
    <property type="entry name" value="PNGase"/>
</dbReference>
<dbReference type="Gene3D" id="2.20.25.10">
    <property type="match status" value="1"/>
</dbReference>
<comment type="similarity">
    <text evidence="1">Belongs to the transglutaminase-like superfamily. PNGase family.</text>
</comment>
<accession>A0A2T2NKJ0</accession>
<dbReference type="PANTHER" id="PTHR12143">
    <property type="entry name" value="PEPTIDE N-GLYCANASE PNGASE -RELATED"/>
    <property type="match status" value="1"/>
</dbReference>
<dbReference type="InterPro" id="IPR002931">
    <property type="entry name" value="Transglutaminase-like"/>
</dbReference>
<dbReference type="SMART" id="SM00460">
    <property type="entry name" value="TGc"/>
    <property type="match status" value="1"/>
</dbReference>
<gene>
    <name evidence="6" type="ORF">BS50DRAFT_495746</name>
</gene>
<dbReference type="GO" id="GO:0005829">
    <property type="term" value="C:cytosol"/>
    <property type="evidence" value="ECO:0007669"/>
    <property type="project" value="TreeGrafter"/>
</dbReference>
<dbReference type="Proteomes" id="UP000240883">
    <property type="component" value="Unassembled WGS sequence"/>
</dbReference>
<dbReference type="GO" id="GO:0005634">
    <property type="term" value="C:nucleus"/>
    <property type="evidence" value="ECO:0007669"/>
    <property type="project" value="TreeGrafter"/>
</dbReference>
<reference evidence="6 7" key="1">
    <citation type="journal article" date="2018" name="Front. Microbiol.">
        <title>Genome-Wide Analysis of Corynespora cassiicola Leaf Fall Disease Putative Effectors.</title>
        <authorList>
            <person name="Lopez D."/>
            <person name="Ribeiro S."/>
            <person name="Label P."/>
            <person name="Fumanal B."/>
            <person name="Venisse J.S."/>
            <person name="Kohler A."/>
            <person name="de Oliveira R.R."/>
            <person name="Labutti K."/>
            <person name="Lipzen A."/>
            <person name="Lail K."/>
            <person name="Bauer D."/>
            <person name="Ohm R.A."/>
            <person name="Barry K.W."/>
            <person name="Spatafora J."/>
            <person name="Grigoriev I.V."/>
            <person name="Martin F.M."/>
            <person name="Pujade-Renaud V."/>
        </authorList>
    </citation>
    <scope>NUCLEOTIDE SEQUENCE [LARGE SCALE GENOMIC DNA]</scope>
    <source>
        <strain evidence="6 7">Philippines</strain>
    </source>
</reference>
<evidence type="ECO:0000259" key="5">
    <source>
        <dbReference type="SMART" id="SM00460"/>
    </source>
</evidence>
<dbReference type="EMBL" id="KZ678136">
    <property type="protein sequence ID" value="PSN65961.1"/>
    <property type="molecule type" value="Genomic_DNA"/>
</dbReference>
<evidence type="ECO:0000256" key="4">
    <source>
        <dbReference type="SAM" id="MobiDB-lite"/>
    </source>
</evidence>
<evidence type="ECO:0000256" key="2">
    <source>
        <dbReference type="ARBA" id="ARBA00022723"/>
    </source>
</evidence>
<feature type="region of interest" description="Disordered" evidence="4">
    <location>
        <begin position="1"/>
        <end position="30"/>
    </location>
</feature>
<evidence type="ECO:0000256" key="3">
    <source>
        <dbReference type="ARBA" id="ARBA00022833"/>
    </source>
</evidence>
<evidence type="ECO:0000256" key="1">
    <source>
        <dbReference type="ARBA" id="ARBA00009390"/>
    </source>
</evidence>
<organism evidence="6 7">
    <name type="scientific">Corynespora cassiicola Philippines</name>
    <dbReference type="NCBI Taxonomy" id="1448308"/>
    <lineage>
        <taxon>Eukaryota</taxon>
        <taxon>Fungi</taxon>
        <taxon>Dikarya</taxon>
        <taxon>Ascomycota</taxon>
        <taxon>Pezizomycotina</taxon>
        <taxon>Dothideomycetes</taxon>
        <taxon>Pleosporomycetidae</taxon>
        <taxon>Pleosporales</taxon>
        <taxon>Corynesporascaceae</taxon>
        <taxon>Corynespora</taxon>
    </lineage>
</organism>
<sequence>MEQLELDASKKKAGNPSPSASHPWVPTIPSTPQSAGTLRFKRMLRFLSKIPLKWEDSALLDEALRVVPLDRIDKEAQGALKKSQIDAEATGKKIPWGYLDFTIQSLMRWFKQDFFTWVNNPTCSRCLGSTARIGLTAPLPDDDLRTGKIVELYQCTATNCAAYERFPRYQDAFYLLETRHGRMGEWTNCFGMLCRAMGAKVRWVWNAEDHVWIEVFSQHCQRWIHVDPSDELWDKPLTYTQGKCVEWGVKFSYCIAFSSHGIKDVTTRYVRSTRHTLPRKKSTEAELLRIIDELNEEFQDKLSVDDKKQLNEESAKESRELRYLFISSLVSEICRQTHIATNDGRLELIRADILDNQMIRAIGGITSSMWQRYLSST</sequence>
<dbReference type="AlphaFoldDB" id="A0A2T2NKJ0"/>
<evidence type="ECO:0000313" key="6">
    <source>
        <dbReference type="EMBL" id="PSN65961.1"/>
    </source>
</evidence>
<feature type="domain" description="Transglutaminase-like" evidence="5">
    <location>
        <begin position="175"/>
        <end position="230"/>
    </location>
</feature>
<dbReference type="STRING" id="1448308.A0A2T2NKJ0"/>
<dbReference type="OrthoDB" id="409136at2759"/>
<name>A0A2T2NKJ0_CORCC</name>
<keyword evidence="7" id="KW-1185">Reference proteome</keyword>
<dbReference type="GO" id="GO:0006516">
    <property type="term" value="P:glycoprotein catabolic process"/>
    <property type="evidence" value="ECO:0007669"/>
    <property type="project" value="TreeGrafter"/>
</dbReference>
<dbReference type="InterPro" id="IPR038765">
    <property type="entry name" value="Papain-like_cys_pep_sf"/>
</dbReference>
<evidence type="ECO:0000313" key="7">
    <source>
        <dbReference type="Proteomes" id="UP000240883"/>
    </source>
</evidence>
<keyword evidence="3" id="KW-0862">Zinc</keyword>
<dbReference type="PANTHER" id="PTHR12143:SF19">
    <property type="entry name" value="PEPTIDE-N(4)-(N-ACETYL-BETA-GLUCOSAMINYL)ASPARAGINE AMIDASE"/>
    <property type="match status" value="1"/>
</dbReference>
<dbReference type="GO" id="GO:0000224">
    <property type="term" value="F:peptide-N4-(N-acetyl-beta-glucosaminyl)asparagine amidase activity"/>
    <property type="evidence" value="ECO:0007669"/>
    <property type="project" value="TreeGrafter"/>
</dbReference>
<dbReference type="SUPFAM" id="SSF54001">
    <property type="entry name" value="Cysteine proteinases"/>
    <property type="match status" value="1"/>
</dbReference>
<dbReference type="Gene3D" id="3.10.620.30">
    <property type="match status" value="1"/>
</dbReference>
<protein>
    <recommendedName>
        <fullName evidence="5">Transglutaminase-like domain-containing protein</fullName>
    </recommendedName>
</protein>